<evidence type="ECO:0000313" key="14">
    <source>
        <dbReference type="Proteomes" id="UP000249390"/>
    </source>
</evidence>
<comment type="catalytic activity">
    <reaction evidence="11">
        <text>a 1,2-diacyl-sn-glycero-3-phosphoethanolamine(in) = a 1,2-diacyl-sn-glycero-3-phosphoethanolamine(out)</text>
        <dbReference type="Rhea" id="RHEA:38895"/>
        <dbReference type="ChEBI" id="CHEBI:64612"/>
    </reaction>
</comment>
<dbReference type="GO" id="GO:0005789">
    <property type="term" value="C:endoplasmic reticulum membrane"/>
    <property type="evidence" value="ECO:0007669"/>
    <property type="project" value="UniProtKB-SubCell"/>
</dbReference>
<evidence type="ECO:0000256" key="3">
    <source>
        <dbReference type="ARBA" id="ARBA00009714"/>
    </source>
</evidence>
<dbReference type="Pfam" id="PF13329">
    <property type="entry name" value="ATG2_CAD"/>
    <property type="match status" value="2"/>
</dbReference>
<keyword evidence="8" id="KW-0445">Lipid transport</keyword>
<dbReference type="GO" id="GO:0043495">
    <property type="term" value="F:protein-membrane adaptor activity"/>
    <property type="evidence" value="ECO:0007669"/>
    <property type="project" value="TreeGrafter"/>
</dbReference>
<dbReference type="EMBL" id="NQVE01000205">
    <property type="protein sequence ID" value="RAL38841.1"/>
    <property type="molecule type" value="Genomic_DNA"/>
</dbReference>
<keyword evidence="7" id="KW-0072">Autophagy</keyword>
<dbReference type="GO" id="GO:0061709">
    <property type="term" value="P:reticulophagy"/>
    <property type="evidence" value="ECO:0007669"/>
    <property type="project" value="TreeGrafter"/>
</dbReference>
<evidence type="ECO:0000256" key="6">
    <source>
        <dbReference type="ARBA" id="ARBA00022824"/>
    </source>
</evidence>
<evidence type="ECO:0000256" key="12">
    <source>
        <dbReference type="SAM" id="MobiDB-lite"/>
    </source>
</evidence>
<evidence type="ECO:0000256" key="7">
    <source>
        <dbReference type="ARBA" id="ARBA00023006"/>
    </source>
</evidence>
<evidence type="ECO:0000256" key="10">
    <source>
        <dbReference type="ARBA" id="ARBA00024479"/>
    </source>
</evidence>
<dbReference type="InterPro" id="IPR026849">
    <property type="entry name" value="ATG2"/>
</dbReference>
<dbReference type="PANTHER" id="PTHR13190:SF1">
    <property type="entry name" value="AUTOPHAGY-RELATED 2, ISOFORM A"/>
    <property type="match status" value="1"/>
</dbReference>
<evidence type="ECO:0000256" key="2">
    <source>
        <dbReference type="ARBA" id="ARBA00004623"/>
    </source>
</evidence>
<organism evidence="13 14">
    <name type="scientific">Cuscuta australis</name>
    <dbReference type="NCBI Taxonomy" id="267555"/>
    <lineage>
        <taxon>Eukaryota</taxon>
        <taxon>Viridiplantae</taxon>
        <taxon>Streptophyta</taxon>
        <taxon>Embryophyta</taxon>
        <taxon>Tracheophyta</taxon>
        <taxon>Spermatophyta</taxon>
        <taxon>Magnoliopsida</taxon>
        <taxon>eudicotyledons</taxon>
        <taxon>Gunneridae</taxon>
        <taxon>Pentapetalae</taxon>
        <taxon>asterids</taxon>
        <taxon>lamiids</taxon>
        <taxon>Solanales</taxon>
        <taxon>Convolvulaceae</taxon>
        <taxon>Cuscuteae</taxon>
        <taxon>Cuscuta</taxon>
        <taxon>Cuscuta subgen. Grammica</taxon>
        <taxon>Cuscuta sect. Cleistogrammica</taxon>
    </lineage>
</organism>
<proteinExistence type="inferred from homology"/>
<keyword evidence="5" id="KW-0813">Transport</keyword>
<feature type="region of interest" description="Disordered" evidence="12">
    <location>
        <begin position="1417"/>
        <end position="1440"/>
    </location>
</feature>
<comment type="catalytic activity">
    <reaction evidence="10">
        <text>a 1,2-diacyl-sn-glycero-3-phospho-L-serine(in) = a 1,2-diacyl-sn-glycero-3-phospho-L-serine(out)</text>
        <dbReference type="Rhea" id="RHEA:38663"/>
        <dbReference type="ChEBI" id="CHEBI:57262"/>
    </reaction>
</comment>
<keyword evidence="6" id="KW-0256">Endoplasmic reticulum</keyword>
<keyword evidence="14" id="KW-1185">Reference proteome</keyword>
<feature type="compositionally biased region" description="Polar residues" evidence="12">
    <location>
        <begin position="1417"/>
        <end position="1434"/>
    </location>
</feature>
<evidence type="ECO:0000256" key="9">
    <source>
        <dbReference type="ARBA" id="ARBA00023136"/>
    </source>
</evidence>
<dbReference type="GO" id="GO:0000045">
    <property type="term" value="P:autophagosome assembly"/>
    <property type="evidence" value="ECO:0007669"/>
    <property type="project" value="TreeGrafter"/>
</dbReference>
<sequence>MFPWNLARSAEAVFSRWAMKRLCKFLLKKKLGKFILGDIDLNQLDVQLSAGTIQLSDLALNVDYLNQKFGSATTVVMKEGSIGSLLVKMPWKGDGCCVEVDEFELVFAPRLCNIPGNGVGVSTSGQESQDHTYYVSHNLPNIDHDTAGSAGTSTLDVHEGVKTVALMVKWLLTNFHVRIRKLILAFDPCFAAEKDKCLNSSLVLRLTEIECGTCISDSVSSDCESVSGNVLGLCRMTNFVKFQGAVLEFLPMNGVNEKKPFPCSSGTSAGEHSSCFYHNRTIPVITGERGGFSGNLKLCIPWDNGSLDIHKVEADAYIDPLQLKFHPTSIRSFLCLWEMFRDIGDKNSSNIISRVIEFDKCNKQLNCAVSNTDSCRLSDAFLGQNKNSTEYLHLTDEEPVGEALLSESHLIPDWLRSQTEKTEEPDFGASVEQFFECFDGLRNSQSSLGGSGIWNWTSSIFSAVTTASTLASGSVHIPSDQQLHIETKIRAAIVKISVSFFFTDDEDRHCSSLKTDGMTAGTFVHYMSAHFDDLSLVVQVCRHEMNFEATVQHIGLADCFTDGDRTLKDSKGIQEIQKSVQNAIPDLSRSSAKDELRNLSCAAGDISMLFDNRCTQPQTFSGPDDVVQVELLQSIGQSQCQITIGASSELFSGPTSFSLKLPYFIFWLDLDLMSEISELLKQVSESFERTSRVSPYEGYCLSSKMQEMKSSSTHQNFTGNVFLPTSRIIMCFPYRKVGGFRSYSSWGEFIALDLSSSTLPGKKNDPVGPTSTACSKNKYPLKSSLSLHLNFGDLNIYLITSESKENVDSSSGVKHKSNFLAQNIMSISCGRQTCAVSFFRQKSPGVASTDTVIKAKCFSSSDINRCRDRLKGKDFEFASVSTVKGSEDYDDIQRKMIDSSEFFIHAQISSVTANLSKSQYVYVHNFLSQLIDGFSLMASVQVEMRDKSFASQTSVLVECETLSISISTEVEESIKGPFQYELPGSWHSLKLEVQKFGLFSASDIGGITSTSFLRVFHGDGNLWGYISGLTREVLLISCNNASMGRGGGDGSNVLSSKRSGSDIIHFLDPQSLSNHTSITVWGGTIVAVGGRLDWLDMITSFFSLLSPKTEESDNISQKKDCKESLPFECSFVLNMVDIGLSYEPYLGFNKGSETIYSSNVNEVIDEQHIACLLAASSLRVSNTSFADSNVRDYKITVQDLGLLLSVVCGPETACHIYSVEHLHKIGYVKVAQEANIEAVVRIDCENGNLWHVECSESQIVLNTCHDTVSGLIRLATQLQQIFSPIIEELAVHLQTRWENAQQANGNEEISTAEGNSPPLTSSVLTSIADVENIMDEICEDAFQMKKTNDAQADSCIGGAYYSSHSEAQHLYETLPVSESSLAAGLENSDSSEEKMPEFIEDYLLYDFCCLSEPSLKGNSPNEVAKCKSSSAKNTDGQKERNGWYDESSLRILENHVSKDSGQIGSLQHECEASSSKKEVDENGKIKGRIVFNNMNVIWRLYAGSDWKSFEKTAQCSAGTCGRDTTSCLELILSGVSFEYDIYPDGGIHVSRLSIAVKDFFLSDCSNDAPWKLVLGYYQSKDCARKSSSKAFKLDLEAVRPEPAIPLEEYRLRVAFLPIRLHLHQTQLDFLITFFGGTNSTSNSSHDASQNLYEPISISKQKTVIGGHTITMEALLPYFQKFEIWPMLVRVDYSPCRVDLAALRGGKYVELVNLVPWKGVEMSLKHVQRIGVYGWGCVCESIIGEWLEDISQNQIHKLLKGLPPIRSLVAVGSGAAKLVSLPVKSYKKDHKLLKGMQRGTIAFLRSISLEAIGLGVHLAAGAHDILLQAEYILTTIPPSISLSVNDRRDCVRSNQPEDARQGIQQAYDSISDGLSKSASVLVRTPLKRYQRGAGMGTALVTAVKAAPSAAIAPASATARALHCALLGVRNSLDPGRKKESLDKYLGTSPTQHFM</sequence>
<protein>
    <recommendedName>
        <fullName evidence="4">Autophagy-related protein 2</fullName>
    </recommendedName>
</protein>
<dbReference type="PANTHER" id="PTHR13190">
    <property type="entry name" value="AUTOPHAGY-RELATED 2, ISOFORM A"/>
    <property type="match status" value="1"/>
</dbReference>
<gene>
    <name evidence="13" type="ORF">DM860_015202</name>
</gene>
<evidence type="ECO:0000313" key="13">
    <source>
        <dbReference type="EMBL" id="RAL38841.1"/>
    </source>
</evidence>
<dbReference type="GO" id="GO:0061723">
    <property type="term" value="P:glycophagy"/>
    <property type="evidence" value="ECO:0007669"/>
    <property type="project" value="TreeGrafter"/>
</dbReference>
<dbReference type="GO" id="GO:0000422">
    <property type="term" value="P:autophagy of mitochondrion"/>
    <property type="evidence" value="ECO:0007669"/>
    <property type="project" value="TreeGrafter"/>
</dbReference>
<name>A0A328D361_9ASTE</name>
<dbReference type="GO" id="GO:0006869">
    <property type="term" value="P:lipid transport"/>
    <property type="evidence" value="ECO:0007669"/>
    <property type="project" value="UniProtKB-KW"/>
</dbReference>
<comment type="caution">
    <text evidence="13">The sequence shown here is derived from an EMBL/GenBank/DDBJ whole genome shotgun (WGS) entry which is preliminary data.</text>
</comment>
<comment type="subcellular location">
    <subcellularLocation>
        <location evidence="1">Endoplasmic reticulum membrane</location>
        <topology evidence="1">Peripheral membrane protein</topology>
    </subcellularLocation>
    <subcellularLocation>
        <location evidence="2">Preautophagosomal structure membrane</location>
        <topology evidence="2">Peripheral membrane protein</topology>
    </subcellularLocation>
</comment>
<evidence type="ECO:0000256" key="11">
    <source>
        <dbReference type="ARBA" id="ARBA00024615"/>
    </source>
</evidence>
<evidence type="ECO:0000256" key="8">
    <source>
        <dbReference type="ARBA" id="ARBA00023055"/>
    </source>
</evidence>
<dbReference type="GO" id="GO:0034727">
    <property type="term" value="P:piecemeal microautophagy of the nucleus"/>
    <property type="evidence" value="ECO:0007669"/>
    <property type="project" value="TreeGrafter"/>
</dbReference>
<evidence type="ECO:0000256" key="1">
    <source>
        <dbReference type="ARBA" id="ARBA00004406"/>
    </source>
</evidence>
<keyword evidence="9" id="KW-0472">Membrane</keyword>
<dbReference type="GO" id="GO:0061908">
    <property type="term" value="C:phagophore"/>
    <property type="evidence" value="ECO:0007669"/>
    <property type="project" value="TreeGrafter"/>
</dbReference>
<comment type="similarity">
    <text evidence="3">Belongs to the ATG2 family.</text>
</comment>
<reference evidence="13 14" key="1">
    <citation type="submission" date="2018-06" db="EMBL/GenBank/DDBJ databases">
        <title>The Genome of Cuscuta australis (Dodder) Provides Insight into the Evolution of Plant Parasitism.</title>
        <authorList>
            <person name="Liu H."/>
        </authorList>
    </citation>
    <scope>NUCLEOTIDE SEQUENCE [LARGE SCALE GENOMIC DNA]</scope>
    <source>
        <strain evidence="14">cv. Yunnan</strain>
        <tissue evidence="13">Vines</tissue>
    </source>
</reference>
<dbReference type="GO" id="GO:0032266">
    <property type="term" value="F:phosphatidylinositol-3-phosphate binding"/>
    <property type="evidence" value="ECO:0007669"/>
    <property type="project" value="TreeGrafter"/>
</dbReference>
<accession>A0A328D361</accession>
<evidence type="ECO:0000256" key="5">
    <source>
        <dbReference type="ARBA" id="ARBA00022448"/>
    </source>
</evidence>
<dbReference type="GO" id="GO:0034045">
    <property type="term" value="C:phagophore assembly site membrane"/>
    <property type="evidence" value="ECO:0007669"/>
    <property type="project" value="UniProtKB-SubCell"/>
</dbReference>
<evidence type="ECO:0000256" key="4">
    <source>
        <dbReference type="ARBA" id="ARBA00018070"/>
    </source>
</evidence>
<dbReference type="Proteomes" id="UP000249390">
    <property type="component" value="Unassembled WGS sequence"/>
</dbReference>